<dbReference type="FunFam" id="3.40.50.300:FF:000366">
    <property type="entry name" value="GTPase, IMAP family member 2"/>
    <property type="match status" value="1"/>
</dbReference>
<dbReference type="Gene3D" id="3.40.50.300">
    <property type="entry name" value="P-loop containing nucleotide triphosphate hydrolases"/>
    <property type="match status" value="1"/>
</dbReference>
<keyword evidence="2" id="KW-0547">Nucleotide-binding</keyword>
<evidence type="ECO:0000313" key="5">
    <source>
        <dbReference type="Ensembl" id="ENSNNAP00000014808.1"/>
    </source>
</evidence>
<dbReference type="Ensembl" id="ENSNNAT00000015534.1">
    <property type="protein sequence ID" value="ENSNNAP00000014808.1"/>
    <property type="gene ID" value="ENSNNAG00000009944.1"/>
</dbReference>
<evidence type="ECO:0000256" key="1">
    <source>
        <dbReference type="ARBA" id="ARBA00008535"/>
    </source>
</evidence>
<reference evidence="5" key="2">
    <citation type="submission" date="2025-09" db="UniProtKB">
        <authorList>
            <consortium name="Ensembl"/>
        </authorList>
    </citation>
    <scope>IDENTIFICATION</scope>
</reference>
<dbReference type="AlphaFoldDB" id="A0A8C6XIE5"/>
<dbReference type="InterPro" id="IPR045058">
    <property type="entry name" value="GIMA/IAN/Toc"/>
</dbReference>
<dbReference type="OrthoDB" id="8954335at2759"/>
<protein>
    <recommendedName>
        <fullName evidence="4">AIG1-type G domain-containing protein</fullName>
    </recommendedName>
</protein>
<comment type="similarity">
    <text evidence="1">Belongs to the TRAFAC class TrmE-Era-EngA-EngB-Septin-like GTPase superfamily. AIG1/Toc34/Toc159-like paraseptin GTPase family. IAN subfamily.</text>
</comment>
<evidence type="ECO:0000256" key="3">
    <source>
        <dbReference type="ARBA" id="ARBA00023134"/>
    </source>
</evidence>
<dbReference type="PROSITE" id="PS51720">
    <property type="entry name" value="G_AIG1"/>
    <property type="match status" value="1"/>
</dbReference>
<dbReference type="PANTHER" id="PTHR10903:SF73">
    <property type="entry name" value="GTPASE IMAP FAMILY MEMBER 8"/>
    <property type="match status" value="1"/>
</dbReference>
<organism evidence="5 6">
    <name type="scientific">Naja naja</name>
    <name type="common">Indian cobra</name>
    <dbReference type="NCBI Taxonomy" id="35670"/>
    <lineage>
        <taxon>Eukaryota</taxon>
        <taxon>Metazoa</taxon>
        <taxon>Chordata</taxon>
        <taxon>Craniata</taxon>
        <taxon>Vertebrata</taxon>
        <taxon>Euteleostomi</taxon>
        <taxon>Lepidosauria</taxon>
        <taxon>Squamata</taxon>
        <taxon>Bifurcata</taxon>
        <taxon>Unidentata</taxon>
        <taxon>Episquamata</taxon>
        <taxon>Toxicofera</taxon>
        <taxon>Serpentes</taxon>
        <taxon>Colubroidea</taxon>
        <taxon>Elapidae</taxon>
        <taxon>Elapinae</taxon>
        <taxon>Naja</taxon>
    </lineage>
</organism>
<dbReference type="GO" id="GO:0005525">
    <property type="term" value="F:GTP binding"/>
    <property type="evidence" value="ECO:0007669"/>
    <property type="project" value="UniProtKB-KW"/>
</dbReference>
<dbReference type="SUPFAM" id="SSF52540">
    <property type="entry name" value="P-loop containing nucleoside triphosphate hydrolases"/>
    <property type="match status" value="1"/>
</dbReference>
<evidence type="ECO:0000259" key="4">
    <source>
        <dbReference type="PROSITE" id="PS51720"/>
    </source>
</evidence>
<dbReference type="InterPro" id="IPR006703">
    <property type="entry name" value="G_AIG1"/>
</dbReference>
<reference evidence="5" key="1">
    <citation type="submission" date="2025-08" db="UniProtKB">
        <authorList>
            <consortium name="Ensembl"/>
        </authorList>
    </citation>
    <scope>IDENTIFICATION</scope>
</reference>
<keyword evidence="6" id="KW-1185">Reference proteome</keyword>
<evidence type="ECO:0000256" key="2">
    <source>
        <dbReference type="ARBA" id="ARBA00022741"/>
    </source>
</evidence>
<dbReference type="Pfam" id="PF04548">
    <property type="entry name" value="AIG1"/>
    <property type="match status" value="1"/>
</dbReference>
<accession>A0A8C6XIE5</accession>
<proteinExistence type="inferred from homology"/>
<keyword evidence="3" id="KW-0342">GTP-binding</keyword>
<dbReference type="OMA" id="QEISHCI"/>
<sequence length="221" mass="24758">MAWGDNAELWLILVGRTSGGKSAMGNTILSQRVFESILAAKTTPRCQRGQGSWQGMKILVVDTPDMFDTDDYMEMVRQDILACIQLSWPRPHALILVTQVGLFTTKDAATAKCIWEIFGAESTSHTIVLFTCVEDLGGSPLDEHLIWQCGNCFCSFNNKAAVRTILENGGIVNQLFLLHQLDFWVDGQGFVFLRNTLVVVMRWFFHHCNDGFTLPPNPETV</sequence>
<dbReference type="PANTHER" id="PTHR10903">
    <property type="entry name" value="GTPASE, IMAP FAMILY MEMBER-RELATED"/>
    <property type="match status" value="1"/>
</dbReference>
<evidence type="ECO:0000313" key="6">
    <source>
        <dbReference type="Proteomes" id="UP000694559"/>
    </source>
</evidence>
<name>A0A8C6XIE5_NAJNA</name>
<dbReference type="Proteomes" id="UP000694559">
    <property type="component" value="Unplaced"/>
</dbReference>
<dbReference type="InterPro" id="IPR027417">
    <property type="entry name" value="P-loop_NTPase"/>
</dbReference>
<dbReference type="GeneTree" id="ENSGT00940000154844"/>
<feature type="domain" description="AIG1-type G" evidence="4">
    <location>
        <begin position="6"/>
        <end position="221"/>
    </location>
</feature>